<organism evidence="4 5">
    <name type="scientific">Populus euphratica</name>
    <name type="common">Euphrates poplar</name>
    <dbReference type="NCBI Taxonomy" id="75702"/>
    <lineage>
        <taxon>Eukaryota</taxon>
        <taxon>Viridiplantae</taxon>
        <taxon>Streptophyta</taxon>
        <taxon>Embryophyta</taxon>
        <taxon>Tracheophyta</taxon>
        <taxon>Spermatophyta</taxon>
        <taxon>Magnoliopsida</taxon>
        <taxon>eudicotyledons</taxon>
        <taxon>Gunneridae</taxon>
        <taxon>Pentapetalae</taxon>
        <taxon>rosids</taxon>
        <taxon>fabids</taxon>
        <taxon>Malpighiales</taxon>
        <taxon>Salicaceae</taxon>
        <taxon>Saliceae</taxon>
        <taxon>Populus</taxon>
    </lineage>
</organism>
<dbReference type="PROSITE" id="PS50110">
    <property type="entry name" value="RESPONSE_REGULATORY"/>
    <property type="match status" value="1"/>
</dbReference>
<evidence type="ECO:0000256" key="2">
    <source>
        <dbReference type="SAM" id="MobiDB-lite"/>
    </source>
</evidence>
<feature type="modified residue" description="4-aspartylphosphate" evidence="1">
    <location>
        <position position="179"/>
    </location>
</feature>
<dbReference type="PANTHER" id="PTHR43228:SF19">
    <property type="entry name" value="RESPONSE REGULATOR RECEIVER DOMAIN PROTEIN"/>
    <property type="match status" value="1"/>
</dbReference>
<reference evidence="5" key="1">
    <citation type="submission" date="2025-08" db="UniProtKB">
        <authorList>
            <consortium name="RefSeq"/>
        </authorList>
    </citation>
    <scope>IDENTIFICATION</scope>
</reference>
<evidence type="ECO:0000313" key="5">
    <source>
        <dbReference type="RefSeq" id="XP_011020674.1"/>
    </source>
</evidence>
<dbReference type="InterPro" id="IPR052048">
    <property type="entry name" value="ST_Response_Regulator"/>
</dbReference>
<accession>A0AAJ6U0R4</accession>
<dbReference type="Pfam" id="PF00072">
    <property type="entry name" value="Response_reg"/>
    <property type="match status" value="1"/>
</dbReference>
<dbReference type="KEGG" id="peu:105122963"/>
<dbReference type="GeneID" id="105122963"/>
<dbReference type="SMART" id="SM00448">
    <property type="entry name" value="REC"/>
    <property type="match status" value="1"/>
</dbReference>
<dbReference type="PANTHER" id="PTHR43228">
    <property type="entry name" value="TWO-COMPONENT RESPONSE REGULATOR"/>
    <property type="match status" value="1"/>
</dbReference>
<evidence type="ECO:0000313" key="4">
    <source>
        <dbReference type="Proteomes" id="UP000694918"/>
    </source>
</evidence>
<protein>
    <submittedName>
        <fullName evidence="5">Histidine protein kinase NIK1-like isoform X1</fullName>
    </submittedName>
</protein>
<name>A0AAJ6U0R4_POPEU</name>
<feature type="region of interest" description="Disordered" evidence="2">
    <location>
        <begin position="1"/>
        <end position="22"/>
    </location>
</feature>
<dbReference type="AlphaFoldDB" id="A0AAJ6U0R4"/>
<gene>
    <name evidence="5" type="primary">LOC105122963</name>
</gene>
<feature type="domain" description="Response regulatory" evidence="3">
    <location>
        <begin position="123"/>
        <end position="241"/>
    </location>
</feature>
<evidence type="ECO:0000256" key="1">
    <source>
        <dbReference type="PROSITE-ProRule" id="PRU00169"/>
    </source>
</evidence>
<sequence length="251" mass="28332">MADEDNTQSDQEMQDPLSIADEDNTHTGQEIQNLVMKLDEHYTNLEQKRQVFENSIGSEIEVLNKDQNEARKLRHSLLYGSDDISSNLEAASQNIANVKQWLNENALDSEDEEDQGASSNNFSVLIVDDDRTIRETNRRFMALAGTQKQLRMEFQEAKNGKEAVYLHLAGASFDLILMDNQMPIMTGIQATQLLRKMGVKSRIVGVTSEPDRQAFIDAGLNNCIQKPLNPGKIVEFLTVSKKRRRTDTSQA</sequence>
<keyword evidence="4" id="KW-1185">Reference proteome</keyword>
<dbReference type="SUPFAM" id="SSF52172">
    <property type="entry name" value="CheY-like"/>
    <property type="match status" value="1"/>
</dbReference>
<evidence type="ECO:0000259" key="3">
    <source>
        <dbReference type="PROSITE" id="PS50110"/>
    </source>
</evidence>
<dbReference type="Proteomes" id="UP000694918">
    <property type="component" value="Unplaced"/>
</dbReference>
<proteinExistence type="predicted"/>
<dbReference type="InterPro" id="IPR011006">
    <property type="entry name" value="CheY-like_superfamily"/>
</dbReference>
<dbReference type="Gene3D" id="3.40.50.2300">
    <property type="match status" value="1"/>
</dbReference>
<dbReference type="GO" id="GO:0000160">
    <property type="term" value="P:phosphorelay signal transduction system"/>
    <property type="evidence" value="ECO:0007669"/>
    <property type="project" value="InterPro"/>
</dbReference>
<keyword evidence="1" id="KW-0597">Phosphoprotein</keyword>
<dbReference type="CDD" id="cd17546">
    <property type="entry name" value="REC_hyHK_CKI1_RcsC-like"/>
    <property type="match status" value="1"/>
</dbReference>
<dbReference type="RefSeq" id="XP_011020674.1">
    <property type="nucleotide sequence ID" value="XM_011022372.1"/>
</dbReference>
<dbReference type="InterPro" id="IPR001789">
    <property type="entry name" value="Sig_transdc_resp-reg_receiver"/>
</dbReference>